<protein>
    <recommendedName>
        <fullName evidence="5">Rhamnogalacturonan lyase</fullName>
    </recommendedName>
</protein>
<dbReference type="InterPro" id="IPR049366">
    <property type="entry name" value="RGL11_C"/>
</dbReference>
<dbReference type="InterPro" id="IPR028994">
    <property type="entry name" value="Integrin_alpha_N"/>
</dbReference>
<evidence type="ECO:0008006" key="5">
    <source>
        <dbReference type="Google" id="ProtNLM"/>
    </source>
</evidence>
<gene>
    <name evidence="3" type="ORF">GS398_14510</name>
</gene>
<dbReference type="CDD" id="cd10318">
    <property type="entry name" value="RGL11"/>
    <property type="match status" value="1"/>
</dbReference>
<accession>A0A7K1XZX8</accession>
<dbReference type="EMBL" id="WVHS01000003">
    <property type="protein sequence ID" value="MXV16520.1"/>
    <property type="molecule type" value="Genomic_DNA"/>
</dbReference>
<name>A0A7K1XZX8_9SPHI</name>
<feature type="domain" description="Rhamnogalacturonan lyase family 11 C-terminal" evidence="2">
    <location>
        <begin position="122"/>
        <end position="629"/>
    </location>
</feature>
<dbReference type="RefSeq" id="WP_160907510.1">
    <property type="nucleotide sequence ID" value="NZ_WVHS01000003.1"/>
</dbReference>
<reference evidence="3 4" key="1">
    <citation type="submission" date="2019-11" db="EMBL/GenBank/DDBJ databases">
        <title>Pedobacter sp. HMF7056 Genome sequencing and assembly.</title>
        <authorList>
            <person name="Kang H."/>
            <person name="Kim H."/>
            <person name="Joh K."/>
        </authorList>
    </citation>
    <scope>NUCLEOTIDE SEQUENCE [LARGE SCALE GENOMIC DNA]</scope>
    <source>
        <strain evidence="3 4">HMF7056</strain>
    </source>
</reference>
<feature type="domain" description="Rhamnogalacturonan I lyase beta-sheet" evidence="1">
    <location>
        <begin position="22"/>
        <end position="111"/>
    </location>
</feature>
<dbReference type="Gene3D" id="2.60.40.10">
    <property type="entry name" value="Immunoglobulins"/>
    <property type="match status" value="1"/>
</dbReference>
<dbReference type="PANTHER" id="PTHR43118:SF1">
    <property type="entry name" value="RHAMNOGALACTURONAN LYASE (EUROFUNG)"/>
    <property type="match status" value="1"/>
</dbReference>
<evidence type="ECO:0000313" key="4">
    <source>
        <dbReference type="Proteomes" id="UP000451233"/>
    </source>
</evidence>
<evidence type="ECO:0000259" key="2">
    <source>
        <dbReference type="Pfam" id="PF21348"/>
    </source>
</evidence>
<dbReference type="SUPFAM" id="SSF69318">
    <property type="entry name" value="Integrin alpha N-terminal domain"/>
    <property type="match status" value="1"/>
</dbReference>
<dbReference type="Proteomes" id="UP000451233">
    <property type="component" value="Unassembled WGS sequence"/>
</dbReference>
<dbReference type="PANTHER" id="PTHR43118">
    <property type="entry name" value="RHAMNOGALACTURONAN LYASE (EUROFUNG)"/>
    <property type="match status" value="1"/>
</dbReference>
<comment type="caution">
    <text evidence="3">The sequence shown here is derived from an EMBL/GenBank/DDBJ whole genome shotgun (WGS) entry which is preliminary data.</text>
</comment>
<sequence>MRLLRILLVQGLLCPLFLSAQRQMEYLDRGLVAVNQGNGRVFLSWRLLATDPEGIAFNLYRVINGKAARLNTRPLAGATNYADLGVANNAPVSWFVKPVLKGAEQATQATFTLPANAPARQYLPVPIQPPPPGEIGGQKFTYTANDVSVGDLDGDGRYEIVLKWEPSNSRNPPQPGVTGHDLIDAYKLDGTRLWRIDLGKNIRAGAAYTQFLVYDFDGDGKAEMICKTADGSIDGAGKPIGDATKDWRSLDDPQSPFYGKIVTGPEYLTVFNGMTGAAMATAGYLPDRYPLDGWGGIGGNGGNDVTGGRPDRFTACVAYLDGVHPSAVFVRGWYGRTALTAYDFKANKLTARWLFDSKDGKNPYSGMANHNLSVADVDDDGKDEICVGAMTVDDDGRGLYTTGLRHGDALHLTAMDPDHPAMKQVFGIHENEEKTIALKTPGVAMFNAKTGAVLWSLGESEDVGRGVAADIDPTHPGFENWGGPGGLRDLHGKTITPKVPSSANFLVWWDGDLTRELLDKNRIDKWDWKTETTVNLLTAEGSVSNNGTKATPCLSADLFGDWREEVIWRTPDNTELRIYTTTIPTDFRCYTLMHDPQYRLGVAWQNTSYNQPPHTGFYFGYGMVQPPKPRIVIVRAGKK</sequence>
<dbReference type="AlphaFoldDB" id="A0A7K1XZX8"/>
<dbReference type="Pfam" id="PF18370">
    <property type="entry name" value="RGI_lyase"/>
    <property type="match status" value="1"/>
</dbReference>
<evidence type="ECO:0000313" key="3">
    <source>
        <dbReference type="EMBL" id="MXV16520.1"/>
    </source>
</evidence>
<dbReference type="InterPro" id="IPR013783">
    <property type="entry name" value="Ig-like_fold"/>
</dbReference>
<dbReference type="Pfam" id="PF21348">
    <property type="entry name" value="RGL11_C"/>
    <property type="match status" value="1"/>
</dbReference>
<proteinExistence type="predicted"/>
<evidence type="ECO:0000259" key="1">
    <source>
        <dbReference type="Pfam" id="PF18370"/>
    </source>
</evidence>
<keyword evidence="4" id="KW-1185">Reference proteome</keyword>
<organism evidence="3 4">
    <name type="scientific">Hufsiella ginkgonis</name>
    <dbReference type="NCBI Taxonomy" id="2695274"/>
    <lineage>
        <taxon>Bacteria</taxon>
        <taxon>Pseudomonadati</taxon>
        <taxon>Bacteroidota</taxon>
        <taxon>Sphingobacteriia</taxon>
        <taxon>Sphingobacteriales</taxon>
        <taxon>Sphingobacteriaceae</taxon>
        <taxon>Hufsiella</taxon>
    </lineage>
</organism>
<dbReference type="InterPro" id="IPR034641">
    <property type="entry name" value="RGL11"/>
</dbReference>
<dbReference type="InterPro" id="IPR041624">
    <property type="entry name" value="RGI_lyase"/>
</dbReference>